<reference evidence="7" key="1">
    <citation type="submission" date="2014-03" db="EMBL/GenBank/DDBJ databases">
        <title>The sialotranscriptome of Amblyomma triste, Amblyomma parvum and Amblyomma cajennense ticks, uncovered by 454-based RNA-seq.</title>
        <authorList>
            <person name="Garcia G.R."/>
            <person name="Gardinassi L.G."/>
            <person name="Ribeiro J.M."/>
            <person name="Anatriello E."/>
            <person name="Ferreira B.R."/>
            <person name="Moreira H.N."/>
            <person name="Mafra C."/>
            <person name="Olegario M.M."/>
            <person name="Szabo P.J."/>
            <person name="Miranda-Santos I.K."/>
            <person name="Maruyama S.R."/>
        </authorList>
    </citation>
    <scope>NUCLEOTIDE SEQUENCE</scope>
    <source>
        <strain evidence="7">Mato Grasso do Sul</strain>
        <tissue evidence="7">Salivary glands</tissue>
    </source>
</reference>
<dbReference type="AlphaFoldDB" id="A0A023G0T6"/>
<evidence type="ECO:0000256" key="1">
    <source>
        <dbReference type="ARBA" id="ARBA00004613"/>
    </source>
</evidence>
<sequence length="127" mass="14340">MNIARKGWLKMSYSKKATASAIFLRLLVLVCGFHMITPYSEDSSECRPRHVETDNGKIKIECSIRCPNGLMGETPIHYPGHQCAPITTKEYESMKNGVQFQCPLGRCNEDLQCEKGNLGIACWRKDN</sequence>
<evidence type="ECO:0000256" key="6">
    <source>
        <dbReference type="RuleBase" id="RU369006"/>
    </source>
</evidence>
<keyword evidence="4 6" id="KW-1015">Disulfide bond</keyword>
<organism evidence="7">
    <name type="scientific">Amblyomma triste</name>
    <name type="common">Neotropical tick</name>
    <dbReference type="NCBI Taxonomy" id="251400"/>
    <lineage>
        <taxon>Eukaryota</taxon>
        <taxon>Metazoa</taxon>
        <taxon>Ecdysozoa</taxon>
        <taxon>Arthropoda</taxon>
        <taxon>Chelicerata</taxon>
        <taxon>Arachnida</taxon>
        <taxon>Acari</taxon>
        <taxon>Parasitiformes</taxon>
        <taxon>Ixodida</taxon>
        <taxon>Ixodoidea</taxon>
        <taxon>Ixodidae</taxon>
        <taxon>Amblyomminae</taxon>
        <taxon>Amblyomma</taxon>
    </lineage>
</organism>
<dbReference type="Gene3D" id="2.30.130.100">
    <property type="match status" value="1"/>
</dbReference>
<evidence type="ECO:0000313" key="7">
    <source>
        <dbReference type="EMBL" id="JAC27791.1"/>
    </source>
</evidence>
<dbReference type="GO" id="GO:0019957">
    <property type="term" value="F:C-C chemokine binding"/>
    <property type="evidence" value="ECO:0007669"/>
    <property type="project" value="InterPro"/>
</dbReference>
<keyword evidence="3 6" id="KW-0732">Signal</keyword>
<evidence type="ECO:0000256" key="3">
    <source>
        <dbReference type="ARBA" id="ARBA00022729"/>
    </source>
</evidence>
<evidence type="ECO:0000256" key="4">
    <source>
        <dbReference type="ARBA" id="ARBA00023157"/>
    </source>
</evidence>
<proteinExistence type="evidence at transcript level"/>
<comment type="function">
    <text evidence="6">Salivary chemokine-binding protein which binds to host chemokines.</text>
</comment>
<keyword evidence="2 6" id="KW-0964">Secreted</keyword>
<dbReference type="GO" id="GO:0005576">
    <property type="term" value="C:extracellular region"/>
    <property type="evidence" value="ECO:0007669"/>
    <property type="project" value="UniProtKB-SubCell"/>
</dbReference>
<dbReference type="InterPro" id="IPR045797">
    <property type="entry name" value="EVA_Class_A"/>
</dbReference>
<accession>A0A023G0T6</accession>
<comment type="subcellular location">
    <subcellularLocation>
        <location evidence="1 6">Secreted</location>
    </subcellularLocation>
</comment>
<evidence type="ECO:0000256" key="5">
    <source>
        <dbReference type="ARBA" id="ARBA00023180"/>
    </source>
</evidence>
<protein>
    <recommendedName>
        <fullName evidence="6">Evasin</fullName>
    </recommendedName>
</protein>
<dbReference type="Pfam" id="PF19429">
    <property type="entry name" value="EVA_Class_A"/>
    <property type="match status" value="1"/>
</dbReference>
<keyword evidence="5 6" id="KW-0325">Glycoprotein</keyword>
<dbReference type="EMBL" id="GBBM01007627">
    <property type="protein sequence ID" value="JAC27791.1"/>
    <property type="molecule type" value="mRNA"/>
</dbReference>
<name>A0A023G0T6_AMBTT</name>
<evidence type="ECO:0000256" key="2">
    <source>
        <dbReference type="ARBA" id="ARBA00022525"/>
    </source>
</evidence>